<dbReference type="EMBL" id="JASBWV010000019">
    <property type="protein sequence ID" value="KAJ9121026.1"/>
    <property type="molecule type" value="Genomic_DNA"/>
</dbReference>
<sequence>MPRGNRLKSALINAQHASADKAAKAKQEQARLLKHKSITGANKSQQRSKTNKDTPRDEFGRKIAASVVATNKTLATAPPVKSISPFEADDTILLIGEGNFSYALSLLSPPHSHPAHLVLATAYDSEQVCYQKYPDAEDHVRAIRERGARVEFAVDAGKLGKCKAVGRGARWSRIVFNFPHAGAGIKDQDRNILTNQHLILSFLRSCPPLLTHGPSRFPPVSDDPAAQKRLKQGHRDRAREAAVDKWENGGGGPADEVEFESEDEEGQDEQTAKIGDDDDDDDMTASHALSSALSSGAAKDFSPPTKQGTILITLKNSAPYTLWDIHHLATRPPVLTPQQHHVPTGTVQPRYRLLRSFKFDPAFWPGYEHRRTLGFKEGVSKEGNVELREFGGEGAGAGAGAGGKLRTWEFAVKEETRRRR</sequence>
<accession>A0ACC2XBK0</accession>
<organism evidence="1 2">
    <name type="scientific">Naganishia onofrii</name>
    <dbReference type="NCBI Taxonomy" id="1851511"/>
    <lineage>
        <taxon>Eukaryota</taxon>
        <taxon>Fungi</taxon>
        <taxon>Dikarya</taxon>
        <taxon>Basidiomycota</taxon>
        <taxon>Agaricomycotina</taxon>
        <taxon>Tremellomycetes</taxon>
        <taxon>Filobasidiales</taxon>
        <taxon>Filobasidiaceae</taxon>
        <taxon>Naganishia</taxon>
    </lineage>
</organism>
<gene>
    <name evidence="1" type="ORF">QFC24_005007</name>
</gene>
<proteinExistence type="predicted"/>
<dbReference type="Proteomes" id="UP001234202">
    <property type="component" value="Unassembled WGS sequence"/>
</dbReference>
<comment type="caution">
    <text evidence="1">The sequence shown here is derived from an EMBL/GenBank/DDBJ whole genome shotgun (WGS) entry which is preliminary data.</text>
</comment>
<reference evidence="1" key="1">
    <citation type="submission" date="2023-04" db="EMBL/GenBank/DDBJ databases">
        <title>Draft Genome sequencing of Naganishia species isolated from polar environments using Oxford Nanopore Technology.</title>
        <authorList>
            <person name="Leo P."/>
            <person name="Venkateswaran K."/>
        </authorList>
    </citation>
    <scope>NUCLEOTIDE SEQUENCE</scope>
    <source>
        <strain evidence="1">DBVPG 5303</strain>
    </source>
</reference>
<protein>
    <submittedName>
        <fullName evidence="1">Uncharacterized protein</fullName>
    </submittedName>
</protein>
<evidence type="ECO:0000313" key="1">
    <source>
        <dbReference type="EMBL" id="KAJ9121026.1"/>
    </source>
</evidence>
<name>A0ACC2XBK0_9TREE</name>
<keyword evidence="2" id="KW-1185">Reference proteome</keyword>
<evidence type="ECO:0000313" key="2">
    <source>
        <dbReference type="Proteomes" id="UP001234202"/>
    </source>
</evidence>